<sequence>MPTLRSRSEAVHSAFRWAEPELNRIYKHGTINTYKDAADLGGIKVVQGGGAHFRTSHLNAAKQMILYTDTVLIPDPVFALVETKRPEERFHSIRILEEIFFLLRLKPLVDADLGVPPVVVFPSFDRLLLAHEPITKEKLTAFLGGTLGNLLGFPLTSAEDAAAFATDNPEQFLQAVEAKRLLVAPGGPIGEPLDEALRRYLREVGAWRSREFMAFVEGLSKSQQVCNALLERLEPQFHLIDNALGMRAQPLLSVDQQAYYFKLSASASSDFLERESKISAATRSSIDALSTQQFEWLSNATIEALVEMRLNNENELFRKRLDESMSALNDADFRDLDRVAAEVAKSIGGLLNDYRRDARKLDEKYRRKYRALAGVGLLSAGACLIPALAPLIASVPGLTLAGKYAYEKMKEKSEKRELAGSLIGILAEAQNAPTQEE</sequence>
<name>A0A7G8BMV6_9BACT</name>
<evidence type="ECO:0000313" key="3">
    <source>
        <dbReference type="Proteomes" id="UP000515312"/>
    </source>
</evidence>
<protein>
    <submittedName>
        <fullName evidence="2">Uncharacterized protein</fullName>
    </submittedName>
</protein>
<evidence type="ECO:0000313" key="2">
    <source>
        <dbReference type="EMBL" id="QNI33876.1"/>
    </source>
</evidence>
<keyword evidence="1" id="KW-0472">Membrane</keyword>
<gene>
    <name evidence="2" type="ORF">H7849_08195</name>
</gene>
<organism evidence="2 3">
    <name type="scientific">Alloacidobacterium dinghuense</name>
    <dbReference type="NCBI Taxonomy" id="2763107"/>
    <lineage>
        <taxon>Bacteria</taxon>
        <taxon>Pseudomonadati</taxon>
        <taxon>Acidobacteriota</taxon>
        <taxon>Terriglobia</taxon>
        <taxon>Terriglobales</taxon>
        <taxon>Acidobacteriaceae</taxon>
        <taxon>Alloacidobacterium</taxon>
    </lineage>
</organism>
<keyword evidence="1" id="KW-0812">Transmembrane</keyword>
<proteinExistence type="predicted"/>
<dbReference type="RefSeq" id="WP_186745589.1">
    <property type="nucleotide sequence ID" value="NZ_CP060394.1"/>
</dbReference>
<dbReference type="AlphaFoldDB" id="A0A7G8BMV6"/>
<evidence type="ECO:0000256" key="1">
    <source>
        <dbReference type="SAM" id="Phobius"/>
    </source>
</evidence>
<feature type="transmembrane region" description="Helical" evidence="1">
    <location>
        <begin position="369"/>
        <end position="393"/>
    </location>
</feature>
<keyword evidence="3" id="KW-1185">Reference proteome</keyword>
<accession>A0A7G8BMV6</accession>
<dbReference type="Proteomes" id="UP000515312">
    <property type="component" value="Chromosome"/>
</dbReference>
<reference evidence="2 3" key="1">
    <citation type="submission" date="2020-08" db="EMBL/GenBank/DDBJ databases">
        <title>Edaphobacter telluris sp. nov. and Acidobacterium dinghuensis sp. nov., two acidobacteria isolated from forest soil.</title>
        <authorList>
            <person name="Fu J."/>
            <person name="Qiu L."/>
        </authorList>
    </citation>
    <scope>NUCLEOTIDE SEQUENCE [LARGE SCALE GENOMIC DNA]</scope>
    <source>
        <strain evidence="2">4Y35</strain>
    </source>
</reference>
<keyword evidence="1" id="KW-1133">Transmembrane helix</keyword>
<dbReference type="KEGG" id="adin:H7849_08195"/>
<dbReference type="EMBL" id="CP060394">
    <property type="protein sequence ID" value="QNI33876.1"/>
    <property type="molecule type" value="Genomic_DNA"/>
</dbReference>